<dbReference type="EMBL" id="JANJYJ010000002">
    <property type="protein sequence ID" value="KAK3225772.1"/>
    <property type="molecule type" value="Genomic_DNA"/>
</dbReference>
<keyword evidence="1" id="KW-1133">Transmembrane helix</keyword>
<proteinExistence type="predicted"/>
<accession>A0AAE0EFE2</accession>
<name>A0AAE0EFE2_9ROSI</name>
<dbReference type="Proteomes" id="UP001281410">
    <property type="component" value="Unassembled WGS sequence"/>
</dbReference>
<evidence type="ECO:0000256" key="1">
    <source>
        <dbReference type="SAM" id="Phobius"/>
    </source>
</evidence>
<sequence length="108" mass="12082">MRKVGGQPEHKTNPCISFFLPSPYFIFGLAHFCYILLSLNNSIALLTVIRSFKCSVNLCNLFRFRFVDVSSEDDPVGSDVDLYEGEEKKIGAELDNSTSNDIDGNILI</sequence>
<keyword evidence="1" id="KW-0812">Transmembrane</keyword>
<protein>
    <submittedName>
        <fullName evidence="2">Uncharacterized protein</fullName>
    </submittedName>
</protein>
<evidence type="ECO:0000313" key="2">
    <source>
        <dbReference type="EMBL" id="KAK3225772.1"/>
    </source>
</evidence>
<organism evidence="2 3">
    <name type="scientific">Dipteronia sinensis</name>
    <dbReference type="NCBI Taxonomy" id="43782"/>
    <lineage>
        <taxon>Eukaryota</taxon>
        <taxon>Viridiplantae</taxon>
        <taxon>Streptophyta</taxon>
        <taxon>Embryophyta</taxon>
        <taxon>Tracheophyta</taxon>
        <taxon>Spermatophyta</taxon>
        <taxon>Magnoliopsida</taxon>
        <taxon>eudicotyledons</taxon>
        <taxon>Gunneridae</taxon>
        <taxon>Pentapetalae</taxon>
        <taxon>rosids</taxon>
        <taxon>malvids</taxon>
        <taxon>Sapindales</taxon>
        <taxon>Sapindaceae</taxon>
        <taxon>Hippocastanoideae</taxon>
        <taxon>Acereae</taxon>
        <taxon>Dipteronia</taxon>
    </lineage>
</organism>
<gene>
    <name evidence="2" type="ORF">Dsin_005634</name>
</gene>
<feature type="transmembrane region" description="Helical" evidence="1">
    <location>
        <begin position="24"/>
        <end position="48"/>
    </location>
</feature>
<evidence type="ECO:0000313" key="3">
    <source>
        <dbReference type="Proteomes" id="UP001281410"/>
    </source>
</evidence>
<comment type="caution">
    <text evidence="2">The sequence shown here is derived from an EMBL/GenBank/DDBJ whole genome shotgun (WGS) entry which is preliminary data.</text>
</comment>
<keyword evidence="3" id="KW-1185">Reference proteome</keyword>
<reference evidence="2" key="1">
    <citation type="journal article" date="2023" name="Plant J.">
        <title>Genome sequences and population genomics provide insights into the demographic history, inbreeding, and mutation load of two 'living fossil' tree species of Dipteronia.</title>
        <authorList>
            <person name="Feng Y."/>
            <person name="Comes H.P."/>
            <person name="Chen J."/>
            <person name="Zhu S."/>
            <person name="Lu R."/>
            <person name="Zhang X."/>
            <person name="Li P."/>
            <person name="Qiu J."/>
            <person name="Olsen K.M."/>
            <person name="Qiu Y."/>
        </authorList>
    </citation>
    <scope>NUCLEOTIDE SEQUENCE</scope>
    <source>
        <strain evidence="2">NBL</strain>
    </source>
</reference>
<keyword evidence="1" id="KW-0472">Membrane</keyword>
<dbReference type="AlphaFoldDB" id="A0AAE0EFE2"/>